<accession>A0A4D4KI83</accession>
<comment type="caution">
    <text evidence="1">The sequence shown here is derived from an EMBL/GenBank/DDBJ whole genome shotgun (WGS) entry which is preliminary data.</text>
</comment>
<evidence type="ECO:0000313" key="1">
    <source>
        <dbReference type="EMBL" id="GDY46496.1"/>
    </source>
</evidence>
<dbReference type="AlphaFoldDB" id="A0A4D4KI83"/>
<protein>
    <submittedName>
        <fullName evidence="1">Uncharacterized protein</fullName>
    </submittedName>
</protein>
<keyword evidence="2" id="KW-1185">Reference proteome</keyword>
<dbReference type="RefSeq" id="WP_137968025.1">
    <property type="nucleotide sequence ID" value="NZ_BJHV01000001.1"/>
</dbReference>
<evidence type="ECO:0000313" key="2">
    <source>
        <dbReference type="Proteomes" id="UP000299290"/>
    </source>
</evidence>
<dbReference type="Proteomes" id="UP000299290">
    <property type="component" value="Unassembled WGS sequence"/>
</dbReference>
<reference evidence="1 2" key="1">
    <citation type="journal article" date="2020" name="Int. J. Syst. Evol. Microbiol.">
        <title>Reclassification of Streptomyces castelarensis and Streptomyces sporoclivatus as later heterotypic synonyms of Streptomyces antimycoticus.</title>
        <authorList>
            <person name="Komaki H."/>
            <person name="Tamura T."/>
        </authorList>
    </citation>
    <scope>NUCLEOTIDE SEQUENCE [LARGE SCALE GENOMIC DNA]</scope>
    <source>
        <strain evidence="1 2">NBRC 12839</strain>
    </source>
</reference>
<dbReference type="EMBL" id="BJHV01000001">
    <property type="protein sequence ID" value="GDY46496.1"/>
    <property type="molecule type" value="Genomic_DNA"/>
</dbReference>
<sequence>MTSIAEQAQAASAFIQQTAAASEYGPHRGADHACTAVRLASTLGLSLQHITITPDSKRRTTPGEPLLAIATCPTTRTQYTFLARYPLYEDEAFELLGPCPVCAAPVPLAAVRHLADLGTHLTTGPAPLGNGPTPATYPDTFDTDEAHAPRCRYGAA</sequence>
<organism evidence="1 2">
    <name type="scientific">Streptomyces antimycoticus</name>
    <dbReference type="NCBI Taxonomy" id="68175"/>
    <lineage>
        <taxon>Bacteria</taxon>
        <taxon>Bacillati</taxon>
        <taxon>Actinomycetota</taxon>
        <taxon>Actinomycetes</taxon>
        <taxon>Kitasatosporales</taxon>
        <taxon>Streptomycetaceae</taxon>
        <taxon>Streptomyces</taxon>
        <taxon>Streptomyces violaceusniger group</taxon>
    </lineage>
</organism>
<gene>
    <name evidence="1" type="ORF">SANT12839_073780</name>
</gene>
<name>A0A4D4KI83_9ACTN</name>
<proteinExistence type="predicted"/>